<dbReference type="Proteomes" id="UP000285301">
    <property type="component" value="Unassembled WGS sequence"/>
</dbReference>
<dbReference type="InterPro" id="IPR013924">
    <property type="entry name" value="RNase_H2_suC"/>
</dbReference>
<dbReference type="Pfam" id="PF08615">
    <property type="entry name" value="RNase_H2_suC"/>
    <property type="match status" value="1"/>
</dbReference>
<name>A0A3S3QR64_9ACAR</name>
<protein>
    <submittedName>
        <fullName evidence="1">Ribonuclease H2 subunit C-like protein</fullName>
    </submittedName>
</protein>
<dbReference type="PANTHER" id="PTHR47204">
    <property type="entry name" value="OS02G0168900 PROTEIN"/>
    <property type="match status" value="1"/>
</dbReference>
<gene>
    <name evidence="3" type="ORF">B4U79_00859</name>
    <name evidence="1" type="ORF">B4U79_02055</name>
    <name evidence="2" type="ORF">B4U79_05421</name>
</gene>
<dbReference type="EMBL" id="NCKU01001218">
    <property type="protein sequence ID" value="RWS12727.1"/>
    <property type="molecule type" value="Genomic_DNA"/>
</dbReference>
<dbReference type="EMBL" id="NCKU01001217">
    <property type="protein sequence ID" value="RWS12731.1"/>
    <property type="molecule type" value="Genomic_DNA"/>
</dbReference>
<dbReference type="EMBL" id="NCKU01001028">
    <property type="protein sequence ID" value="RWS13308.1"/>
    <property type="molecule type" value="Genomic_DNA"/>
</dbReference>
<evidence type="ECO:0000313" key="3">
    <source>
        <dbReference type="EMBL" id="RWS13308.1"/>
    </source>
</evidence>
<accession>A0A3S3QR64</accession>
<dbReference type="OrthoDB" id="6222486at2759"/>
<dbReference type="AlphaFoldDB" id="A0A3S3QR64"/>
<dbReference type="GO" id="GO:0006401">
    <property type="term" value="P:RNA catabolic process"/>
    <property type="evidence" value="ECO:0007669"/>
    <property type="project" value="InterPro"/>
</dbReference>
<sequence>MPCRVKHRGEAKVSEYFEAIIQQNEKKPLLSSFRGYPLCGETIKLPQGFVGVVVDGKDNEFKVKSNFAEFTYWNWDKNPSDSDTVPQAFKWISIAAAIHKPIKPCDLN</sequence>
<keyword evidence="4" id="KW-1185">Reference proteome</keyword>
<proteinExistence type="predicted"/>
<evidence type="ECO:0000313" key="1">
    <source>
        <dbReference type="EMBL" id="RWS12727.1"/>
    </source>
</evidence>
<dbReference type="GO" id="GO:0032299">
    <property type="term" value="C:ribonuclease H2 complex"/>
    <property type="evidence" value="ECO:0007669"/>
    <property type="project" value="InterPro"/>
</dbReference>
<evidence type="ECO:0000313" key="4">
    <source>
        <dbReference type="Proteomes" id="UP000285301"/>
    </source>
</evidence>
<comment type="caution">
    <text evidence="1">The sequence shown here is derived from an EMBL/GenBank/DDBJ whole genome shotgun (WGS) entry which is preliminary data.</text>
</comment>
<dbReference type="STRING" id="1965070.A0A3S3QR64"/>
<reference evidence="1 4" key="1">
    <citation type="journal article" date="2018" name="Gigascience">
        <title>Genomes of trombidid mites reveal novel predicted allergens and laterally-transferred genes associated with secondary metabolism.</title>
        <authorList>
            <person name="Dong X."/>
            <person name="Chaisiri K."/>
            <person name="Xia D."/>
            <person name="Armstrong S.D."/>
            <person name="Fang Y."/>
            <person name="Donnelly M.J."/>
            <person name="Kadowaki T."/>
            <person name="McGarry J.W."/>
            <person name="Darby A.C."/>
            <person name="Makepeace B.L."/>
        </authorList>
    </citation>
    <scope>NUCLEOTIDE SEQUENCE [LARGE SCALE GENOMIC DNA]</scope>
    <source>
        <strain evidence="1">UoL-WK</strain>
    </source>
</reference>
<dbReference type="CDD" id="cd09271">
    <property type="entry name" value="RNase_H2-C"/>
    <property type="match status" value="1"/>
</dbReference>
<evidence type="ECO:0000313" key="2">
    <source>
        <dbReference type="EMBL" id="RWS12731.1"/>
    </source>
</evidence>
<dbReference type="PANTHER" id="PTHR47204:SF1">
    <property type="entry name" value="RIBONUCLEASE H2 SUBUNIT C"/>
    <property type="match status" value="1"/>
</dbReference>
<organism evidence="1 4">
    <name type="scientific">Dinothrombium tinctorium</name>
    <dbReference type="NCBI Taxonomy" id="1965070"/>
    <lineage>
        <taxon>Eukaryota</taxon>
        <taxon>Metazoa</taxon>
        <taxon>Ecdysozoa</taxon>
        <taxon>Arthropoda</taxon>
        <taxon>Chelicerata</taxon>
        <taxon>Arachnida</taxon>
        <taxon>Acari</taxon>
        <taxon>Acariformes</taxon>
        <taxon>Trombidiformes</taxon>
        <taxon>Prostigmata</taxon>
        <taxon>Anystina</taxon>
        <taxon>Parasitengona</taxon>
        <taxon>Trombidioidea</taxon>
        <taxon>Trombidiidae</taxon>
        <taxon>Dinothrombium</taxon>
    </lineage>
</organism>
<dbReference type="Gene3D" id="2.40.128.680">
    <property type="match status" value="1"/>
</dbReference>
<reference evidence="1" key="2">
    <citation type="submission" date="2018-11" db="EMBL/GenBank/DDBJ databases">
        <title>Trombidioid mite genomics.</title>
        <authorList>
            <person name="Dong X."/>
        </authorList>
    </citation>
    <scope>NUCLEOTIDE SEQUENCE</scope>
    <source>
        <strain evidence="1">UoL-WK</strain>
    </source>
</reference>